<dbReference type="GO" id="GO:0005886">
    <property type="term" value="C:plasma membrane"/>
    <property type="evidence" value="ECO:0007669"/>
    <property type="project" value="UniProtKB-SubCell"/>
</dbReference>
<feature type="transmembrane region" description="Helical" evidence="7">
    <location>
        <begin position="279"/>
        <end position="302"/>
    </location>
</feature>
<organism evidence="9 10">
    <name type="scientific">Gluconacetobacter takamatsuzukensis</name>
    <dbReference type="NCBI Taxonomy" id="1286190"/>
    <lineage>
        <taxon>Bacteria</taxon>
        <taxon>Pseudomonadati</taxon>
        <taxon>Pseudomonadota</taxon>
        <taxon>Alphaproteobacteria</taxon>
        <taxon>Acetobacterales</taxon>
        <taxon>Acetobacteraceae</taxon>
        <taxon>Gluconacetobacter</taxon>
    </lineage>
</organism>
<evidence type="ECO:0000256" key="3">
    <source>
        <dbReference type="ARBA" id="ARBA00022475"/>
    </source>
</evidence>
<feature type="transmembrane region" description="Helical" evidence="7">
    <location>
        <begin position="173"/>
        <end position="196"/>
    </location>
</feature>
<dbReference type="Gene3D" id="1.20.1250.20">
    <property type="entry name" value="MFS general substrate transporter like domains"/>
    <property type="match status" value="1"/>
</dbReference>
<dbReference type="EMBL" id="JABEQK010000002">
    <property type="protein sequence ID" value="MBB2204063.1"/>
    <property type="molecule type" value="Genomic_DNA"/>
</dbReference>
<feature type="transmembrane region" description="Helical" evidence="7">
    <location>
        <begin position="87"/>
        <end position="106"/>
    </location>
</feature>
<keyword evidence="4 7" id="KW-0812">Transmembrane</keyword>
<evidence type="ECO:0000259" key="8">
    <source>
        <dbReference type="PROSITE" id="PS50850"/>
    </source>
</evidence>
<feature type="transmembrane region" description="Helical" evidence="7">
    <location>
        <begin position="63"/>
        <end position="80"/>
    </location>
</feature>
<feature type="transmembrane region" description="Helical" evidence="7">
    <location>
        <begin position="371"/>
        <end position="391"/>
    </location>
</feature>
<dbReference type="InterPro" id="IPR011701">
    <property type="entry name" value="MFS"/>
</dbReference>
<sequence>MTATGTPRPDQTRLDPHLLRIAAVVVLGTFMSILDTTIINVAVRDLSRDFGASLATTQWISTGYMLALATVIPLTGWAADRYGTKRLYMTSILLFLGGSALSGAAWSMPTLILFRVLQGLGGGMIMPTGMTILSHAAGPARIGRLMGLIGVPMLLGPICGPILGGWLVDDVSWRWIFFVNLPVGAIALYAALRVLAPDEPRPHHALDWQGLLLLSPGLAIFVFGLARIAAAGDFSTPAGDIASVTGLALVSAFVLHALRHRDPLIDVRMFTHRTVGASALTTFLFGTAFFGMSLILPLYFQMVRGRPAFGAGLLLAAQGIGAMLAMPLAARMTDRVGAGRVVLTGLGCVATGMLALSRISGTTPLWTVEPILFLLGLGLGATMMPAMSAAMGSVQRHQIARTTSGLNVVQRVGGSMGTALFAVVLSHQIAALTPTAQGGPAATPATASLDTAFSHTFLWSFGIILLAICPALFLPRKKGGTRPDEGAALSAME</sequence>
<keyword evidence="3" id="KW-1003">Cell membrane</keyword>
<evidence type="ECO:0000256" key="1">
    <source>
        <dbReference type="ARBA" id="ARBA00004651"/>
    </source>
</evidence>
<dbReference type="AlphaFoldDB" id="A0A7W4KBV8"/>
<feature type="transmembrane region" description="Helical" evidence="7">
    <location>
        <begin position="452"/>
        <end position="474"/>
    </location>
</feature>
<dbReference type="InterPro" id="IPR004638">
    <property type="entry name" value="EmrB-like"/>
</dbReference>
<feature type="transmembrane region" description="Helical" evidence="7">
    <location>
        <begin position="112"/>
        <end position="133"/>
    </location>
</feature>
<dbReference type="SUPFAM" id="SSF103473">
    <property type="entry name" value="MFS general substrate transporter"/>
    <property type="match status" value="1"/>
</dbReference>
<feature type="transmembrane region" description="Helical" evidence="7">
    <location>
        <begin position="308"/>
        <end position="329"/>
    </location>
</feature>
<evidence type="ECO:0000256" key="7">
    <source>
        <dbReference type="SAM" id="Phobius"/>
    </source>
</evidence>
<dbReference type="CDD" id="cd17503">
    <property type="entry name" value="MFS_LmrB_MDR_like"/>
    <property type="match status" value="1"/>
</dbReference>
<gene>
    <name evidence="9" type="ORF">HLH27_03395</name>
</gene>
<comment type="caution">
    <text evidence="9">The sequence shown here is derived from an EMBL/GenBank/DDBJ whole genome shotgun (WGS) entry which is preliminary data.</text>
</comment>
<evidence type="ECO:0000256" key="5">
    <source>
        <dbReference type="ARBA" id="ARBA00022989"/>
    </source>
</evidence>
<dbReference type="PRINTS" id="PR01036">
    <property type="entry name" value="TCRTETB"/>
</dbReference>
<evidence type="ECO:0000256" key="6">
    <source>
        <dbReference type="ARBA" id="ARBA00023136"/>
    </source>
</evidence>
<evidence type="ECO:0000313" key="9">
    <source>
        <dbReference type="EMBL" id="MBB2204063.1"/>
    </source>
</evidence>
<dbReference type="GO" id="GO:0022857">
    <property type="term" value="F:transmembrane transporter activity"/>
    <property type="evidence" value="ECO:0007669"/>
    <property type="project" value="InterPro"/>
</dbReference>
<feature type="transmembrane region" description="Helical" evidence="7">
    <location>
        <begin position="208"/>
        <end position="229"/>
    </location>
</feature>
<accession>A0A7W4KBV8</accession>
<feature type="transmembrane region" description="Helical" evidence="7">
    <location>
        <begin position="21"/>
        <end position="43"/>
    </location>
</feature>
<evidence type="ECO:0000256" key="2">
    <source>
        <dbReference type="ARBA" id="ARBA00022448"/>
    </source>
</evidence>
<dbReference type="PANTHER" id="PTHR42718">
    <property type="entry name" value="MAJOR FACILITATOR SUPERFAMILY MULTIDRUG TRANSPORTER MFSC"/>
    <property type="match status" value="1"/>
</dbReference>
<proteinExistence type="predicted"/>
<keyword evidence="5 7" id="KW-1133">Transmembrane helix</keyword>
<feature type="transmembrane region" description="Helical" evidence="7">
    <location>
        <begin position="341"/>
        <end position="359"/>
    </location>
</feature>
<feature type="transmembrane region" description="Helical" evidence="7">
    <location>
        <begin position="145"/>
        <end position="167"/>
    </location>
</feature>
<comment type="subcellular location">
    <subcellularLocation>
        <location evidence="1">Cell membrane</location>
        <topology evidence="1">Multi-pass membrane protein</topology>
    </subcellularLocation>
</comment>
<dbReference type="PANTHER" id="PTHR42718:SF46">
    <property type="entry name" value="BLR6921 PROTEIN"/>
    <property type="match status" value="1"/>
</dbReference>
<dbReference type="InterPro" id="IPR020846">
    <property type="entry name" value="MFS_dom"/>
</dbReference>
<name>A0A7W4KBV8_9PROT</name>
<evidence type="ECO:0000313" key="10">
    <source>
        <dbReference type="Proteomes" id="UP000540556"/>
    </source>
</evidence>
<dbReference type="Pfam" id="PF07690">
    <property type="entry name" value="MFS_1"/>
    <property type="match status" value="1"/>
</dbReference>
<dbReference type="Gene3D" id="1.20.1720.10">
    <property type="entry name" value="Multidrug resistance protein D"/>
    <property type="match status" value="1"/>
</dbReference>
<dbReference type="InterPro" id="IPR036259">
    <property type="entry name" value="MFS_trans_sf"/>
</dbReference>
<dbReference type="NCBIfam" id="TIGR00711">
    <property type="entry name" value="efflux_EmrB"/>
    <property type="match status" value="1"/>
</dbReference>
<protein>
    <submittedName>
        <fullName evidence="9">DHA2 family efflux MFS transporter permease subunit</fullName>
    </submittedName>
</protein>
<keyword evidence="2" id="KW-0813">Transport</keyword>
<evidence type="ECO:0000256" key="4">
    <source>
        <dbReference type="ARBA" id="ARBA00022692"/>
    </source>
</evidence>
<feature type="transmembrane region" description="Helical" evidence="7">
    <location>
        <begin position="412"/>
        <end position="432"/>
    </location>
</feature>
<feature type="domain" description="Major facilitator superfamily (MFS) profile" evidence="8">
    <location>
        <begin position="21"/>
        <end position="479"/>
    </location>
</feature>
<dbReference type="PROSITE" id="PS50850">
    <property type="entry name" value="MFS"/>
    <property type="match status" value="1"/>
</dbReference>
<reference evidence="9 10" key="1">
    <citation type="submission" date="2020-04" db="EMBL/GenBank/DDBJ databases">
        <title>Description of novel Gluconacetobacter.</title>
        <authorList>
            <person name="Sombolestani A."/>
        </authorList>
    </citation>
    <scope>NUCLEOTIDE SEQUENCE [LARGE SCALE GENOMIC DNA]</scope>
    <source>
        <strain evidence="9 10">LMG 27800</strain>
    </source>
</reference>
<keyword evidence="10" id="KW-1185">Reference proteome</keyword>
<dbReference type="Proteomes" id="UP000540556">
    <property type="component" value="Unassembled WGS sequence"/>
</dbReference>
<dbReference type="RefSeq" id="WP_182947789.1">
    <property type="nucleotide sequence ID" value="NZ_JABEQK010000002.1"/>
</dbReference>
<feature type="transmembrane region" description="Helical" evidence="7">
    <location>
        <begin position="241"/>
        <end position="258"/>
    </location>
</feature>
<keyword evidence="6 7" id="KW-0472">Membrane</keyword>